<dbReference type="KEGG" id="pfl:PFL_3218"/>
<organism evidence="1 2">
    <name type="scientific">Pseudomonas fluorescens (strain ATCC BAA-477 / NRRL B-23932 / Pf-5)</name>
    <dbReference type="NCBI Taxonomy" id="220664"/>
    <lineage>
        <taxon>Bacteria</taxon>
        <taxon>Pseudomonadati</taxon>
        <taxon>Pseudomonadota</taxon>
        <taxon>Gammaproteobacteria</taxon>
        <taxon>Pseudomonadales</taxon>
        <taxon>Pseudomonadaceae</taxon>
        <taxon>Pseudomonas</taxon>
    </lineage>
</organism>
<accession>Q4KBR0</accession>
<dbReference type="HOGENOM" id="CLU_2754788_0_0_6"/>
<evidence type="ECO:0000313" key="2">
    <source>
        <dbReference type="Proteomes" id="UP000008540"/>
    </source>
</evidence>
<dbReference type="STRING" id="220664.PFL_3218"/>
<dbReference type="Proteomes" id="UP000008540">
    <property type="component" value="Chromosome"/>
</dbReference>
<name>Q4KBR0_PSEF5</name>
<reference evidence="1 2" key="1">
    <citation type="journal article" date="2005" name="Nat. Biotechnol.">
        <title>Complete genome sequence of the plant commensal Pseudomonas fluorescens Pf-5.</title>
        <authorList>
            <person name="Paulsen I.T."/>
            <person name="Press C.M."/>
            <person name="Ravel J."/>
            <person name="Kobayashi D.Y."/>
            <person name="Myers G.S."/>
            <person name="Mavrodi D.V."/>
            <person name="DeBoy R.T."/>
            <person name="Seshadri R."/>
            <person name="Ren Q."/>
            <person name="Madupu R."/>
            <person name="Dodson R.J."/>
            <person name="Durkin A.S."/>
            <person name="Brinkac L.M."/>
            <person name="Daugherty S.C."/>
            <person name="Sullivan S.A."/>
            <person name="Rosovitz M.J."/>
            <person name="Gwinn M.L."/>
            <person name="Zhou L."/>
            <person name="Schneider D.J."/>
            <person name="Cartinhour S.W."/>
            <person name="Nelson W.C."/>
            <person name="Weidman J."/>
            <person name="Watkins K."/>
            <person name="Tran K."/>
            <person name="Khouri H."/>
            <person name="Pierson E.A."/>
            <person name="Pierson L.S.III."/>
            <person name="Thomashow L.S."/>
            <person name="Loper J.E."/>
        </authorList>
    </citation>
    <scope>NUCLEOTIDE SEQUENCE [LARGE SCALE GENOMIC DNA]</scope>
    <source>
        <strain evidence="2">ATCC BAA-477 / NRRL B-23932 / Pf-5</strain>
    </source>
</reference>
<dbReference type="AlphaFoldDB" id="Q4KBR0"/>
<proteinExistence type="predicted"/>
<sequence length="70" mass="7145">MPGHLTQAASGGFAGLFAGQWRAPAGAGLPAKALAGLAARAKFRGSQGQDGVRLCAQSPFRTRSTCEDSR</sequence>
<protein>
    <submittedName>
        <fullName evidence="1">Uncharacterized protein</fullName>
    </submittedName>
</protein>
<dbReference type="EMBL" id="CP000076">
    <property type="protein sequence ID" value="AAY92487.1"/>
    <property type="molecule type" value="Genomic_DNA"/>
</dbReference>
<gene>
    <name evidence="1" type="ordered locus">PFL_3218</name>
</gene>
<evidence type="ECO:0000313" key="1">
    <source>
        <dbReference type="EMBL" id="AAY92487.1"/>
    </source>
</evidence>